<keyword evidence="3" id="KW-1185">Reference proteome</keyword>
<accession>A0A1H9TLC2</accession>
<feature type="region of interest" description="Disordered" evidence="1">
    <location>
        <begin position="690"/>
        <end position="710"/>
    </location>
</feature>
<evidence type="ECO:0000313" key="3">
    <source>
        <dbReference type="Proteomes" id="UP000198948"/>
    </source>
</evidence>
<dbReference type="Proteomes" id="UP000198948">
    <property type="component" value="Unassembled WGS sequence"/>
</dbReference>
<dbReference type="OrthoDB" id="2187056at2"/>
<organism evidence="2 3">
    <name type="scientific">Isobaculum melis</name>
    <dbReference type="NCBI Taxonomy" id="142588"/>
    <lineage>
        <taxon>Bacteria</taxon>
        <taxon>Bacillati</taxon>
        <taxon>Bacillota</taxon>
        <taxon>Bacilli</taxon>
        <taxon>Lactobacillales</taxon>
        <taxon>Carnobacteriaceae</taxon>
        <taxon>Isobaculum</taxon>
    </lineage>
</organism>
<dbReference type="AlphaFoldDB" id="A0A1H9TLC2"/>
<feature type="compositionally biased region" description="Polar residues" evidence="1">
    <location>
        <begin position="690"/>
        <end position="704"/>
    </location>
</feature>
<dbReference type="EMBL" id="FOHA01000014">
    <property type="protein sequence ID" value="SER97951.1"/>
    <property type="molecule type" value="Genomic_DNA"/>
</dbReference>
<evidence type="ECO:0000256" key="1">
    <source>
        <dbReference type="SAM" id="MobiDB-lite"/>
    </source>
</evidence>
<evidence type="ECO:0008006" key="4">
    <source>
        <dbReference type="Google" id="ProtNLM"/>
    </source>
</evidence>
<proteinExistence type="predicted"/>
<evidence type="ECO:0000313" key="2">
    <source>
        <dbReference type="EMBL" id="SER97951.1"/>
    </source>
</evidence>
<dbReference type="STRING" id="142588.SAMN04488559_11454"/>
<reference evidence="2 3" key="1">
    <citation type="submission" date="2016-10" db="EMBL/GenBank/DDBJ databases">
        <authorList>
            <person name="de Groot N.N."/>
        </authorList>
    </citation>
    <scope>NUCLEOTIDE SEQUENCE [LARGE SCALE GENOMIC DNA]</scope>
    <source>
        <strain evidence="2 3">DSM 13760</strain>
    </source>
</reference>
<protein>
    <recommendedName>
        <fullName evidence="4">DUF5057 domain-containing protein</fullName>
    </recommendedName>
</protein>
<dbReference type="RefSeq" id="WP_092653128.1">
    <property type="nucleotide sequence ID" value="NZ_FOHA01000014.1"/>
</dbReference>
<name>A0A1H9TLC2_9LACT</name>
<sequence length="710" mass="79618">MRIKIVRKRNKLKLFGLILLIFTGLQSIQPLHIEASHVIKKGDFKLTAENKWDAVEEKNYAELHWDQVENLASTGYTLYQSTDGTKFEPIPINYRKKINVLNIYPDVAASNTLKGWMDGLGLKDVHGDSLIQVTACSITEFNANPNAYLKDSAGNYKYDVMMFGSWDVYGGKDLTEQSYAATRAFSDSGRGVLFGHDTVYFAKPQFMKYAKDLGVTTTSSVPGVAGVGHNQVRVIDNGYLMKYPFELKNNMELTIPYTHILQHKLKANQSKIWLNFTGSSSIYANPIIDNATLTNNWYLITNQNVAMIQTGHSGGQSTPDEQKIIANTLYNLAQVSQDNFTDDFTVKDSKAPDIPDVSIIAGKPVEELELSITANDKGTPYQWYVEAETKVGTNKISDTVEEEIISDMAGYIYEIDDNPTTLPKVEVDEYGKIKNINLPVTLPNKKAILTGLDGVADANKWLHIVAVDRAHNVSEVKHLQIKDLLPAFQIKQKYTDVDDVEIKPVVTEMVTAKENYQVTPPVIAGYLITGYQIDKEARQKLDENETVTITAVSNHHQVAFIYQKINKLHVRQVITEAYDQLVLPKTGFVTVNQIDGNNELQIGAQLNSKILSELEIATPNFTEISLRKLTAYQGMSIKPMIPSYYTYAGYRLSQTKEDHLATPLITDSWPLVKAVKDQEYWLTIYLSPTSESPRPYSGQSQQLEIGTLIP</sequence>
<gene>
    <name evidence="2" type="ORF">SAMN04488559_11454</name>
</gene>